<sequence length="757" mass="84964">MIPLFLKSHQTCYTKTTYLNWNYRRYTERGNIVNSDIPYRYIITAVITVMVLTPLLVLQVSRRWYQKQIVNDQTDDVVFLGKNFPSPVLTGLVRLGRYMTIRFANLVLLIRHLFTRIAALTQLSFTFPRNPAIILDKASLMPTLGEVSLIAVFTVVFCVNCLNFSPGSILIGTEYGNLVQSHFIWNTFHECGTCAFWNGYINGGAPAFVETRGAVLHPLVVITTLLAGVTNGSKLMLVFSLLMAGIAQWWLARVMGVGRFARLWAGCIAVVGGHLSMKMESGNIILILSTASAILLLAPLLDLAISRRRSSLIMSGIMLSLFILSGQGYIQIGFAAAILPVFLIFLFDEKLQIKPLWKDFLMVLLLGVLLAGVFLVPFLHFFPNMTKDADKLFTNYQPLEYLPLNLVVHDVDFFKITLLGHDLNVYANYIYIGWVPVILAIFSLAFFAQGRRRIITFLWISLLLIFTICSHEFASWIFQYMPLISSVRWGSIISGLSVPFITALAALSLDCLIHASWWPEIRLNLTNGSGASLSISLLVVIFPAIFSVYQLFMFHQKWITTTEIQLNEQVLNELTPSSTQWIGPDLADYSWMYSLLERGVKITNVWRAWGWKGSENPKANTIAVFSIENPDRGDVYATYKDIELVRHRNNQYAFISVGNQSNPCKARATGGLITVSCANDQAGILTVQENQWTGWNVSIDGIPAHLLPVNFLQVNAPAGNHTYTFRYEPWDVWVGLGATILGILLAVWLGLRAPKFA</sequence>
<feature type="transmembrane region" description="Helical" evidence="1">
    <location>
        <begin position="359"/>
        <end position="382"/>
    </location>
</feature>
<feature type="transmembrane region" description="Helical" evidence="1">
    <location>
        <begin position="103"/>
        <end position="127"/>
    </location>
</feature>
<keyword evidence="1" id="KW-0812">Transmembrane</keyword>
<feature type="transmembrane region" description="Helical" evidence="1">
    <location>
        <begin position="530"/>
        <end position="552"/>
    </location>
</feature>
<organism evidence="2 3">
    <name type="scientific">Leptolinea tardivitalis</name>
    <dbReference type="NCBI Taxonomy" id="229920"/>
    <lineage>
        <taxon>Bacteria</taxon>
        <taxon>Bacillati</taxon>
        <taxon>Chloroflexota</taxon>
        <taxon>Anaerolineae</taxon>
        <taxon>Anaerolineales</taxon>
        <taxon>Anaerolineaceae</taxon>
        <taxon>Leptolinea</taxon>
    </lineage>
</organism>
<dbReference type="AlphaFoldDB" id="A0A0P6XRP2"/>
<feature type="transmembrane region" description="Helical" evidence="1">
    <location>
        <begin position="235"/>
        <end position="251"/>
    </location>
</feature>
<evidence type="ECO:0000313" key="3">
    <source>
        <dbReference type="Proteomes" id="UP000050430"/>
    </source>
</evidence>
<keyword evidence="1" id="KW-0472">Membrane</keyword>
<proteinExistence type="predicted"/>
<keyword evidence="1" id="KW-1133">Transmembrane helix</keyword>
<evidence type="ECO:0008006" key="4">
    <source>
        <dbReference type="Google" id="ProtNLM"/>
    </source>
</evidence>
<accession>A0A0P6XRP2</accession>
<name>A0A0P6XRP2_9CHLR</name>
<evidence type="ECO:0000256" key="1">
    <source>
        <dbReference type="SAM" id="Phobius"/>
    </source>
</evidence>
<feature type="transmembrane region" description="Helical" evidence="1">
    <location>
        <begin position="732"/>
        <end position="751"/>
    </location>
</feature>
<gene>
    <name evidence="2" type="ORF">ADM99_00310</name>
</gene>
<evidence type="ECO:0000313" key="2">
    <source>
        <dbReference type="EMBL" id="KPL75101.1"/>
    </source>
</evidence>
<keyword evidence="3" id="KW-1185">Reference proteome</keyword>
<protein>
    <recommendedName>
        <fullName evidence="4">Membrane protein 6-pyruvoyl-tetrahydropterin synthase-related domain-containing protein</fullName>
    </recommendedName>
</protein>
<feature type="transmembrane region" description="Helical" evidence="1">
    <location>
        <begin position="284"/>
        <end position="305"/>
    </location>
</feature>
<feature type="transmembrane region" description="Helical" evidence="1">
    <location>
        <begin position="429"/>
        <end position="448"/>
    </location>
</feature>
<dbReference type="Proteomes" id="UP000050430">
    <property type="component" value="Unassembled WGS sequence"/>
</dbReference>
<feature type="transmembrane region" description="Helical" evidence="1">
    <location>
        <begin position="317"/>
        <end position="347"/>
    </location>
</feature>
<feature type="transmembrane region" description="Helical" evidence="1">
    <location>
        <begin position="147"/>
        <end position="165"/>
    </location>
</feature>
<dbReference type="EMBL" id="LGCK01000001">
    <property type="protein sequence ID" value="KPL75101.1"/>
    <property type="molecule type" value="Genomic_DNA"/>
</dbReference>
<reference evidence="2 3" key="1">
    <citation type="submission" date="2015-07" db="EMBL/GenBank/DDBJ databases">
        <title>Genome sequence of Leptolinea tardivitalis DSM 16556.</title>
        <authorList>
            <person name="Hemp J."/>
            <person name="Ward L.M."/>
            <person name="Pace L.A."/>
            <person name="Fischer W.W."/>
        </authorList>
    </citation>
    <scope>NUCLEOTIDE SEQUENCE [LARGE SCALE GENOMIC DNA]</scope>
    <source>
        <strain evidence="2 3">YMTK-2</strain>
    </source>
</reference>
<feature type="transmembrane region" description="Helical" evidence="1">
    <location>
        <begin position="455"/>
        <end position="478"/>
    </location>
</feature>
<feature type="transmembrane region" description="Helical" evidence="1">
    <location>
        <begin position="498"/>
        <end position="518"/>
    </location>
</feature>
<feature type="transmembrane region" description="Helical" evidence="1">
    <location>
        <begin position="39"/>
        <end position="58"/>
    </location>
</feature>
<comment type="caution">
    <text evidence="2">The sequence shown here is derived from an EMBL/GenBank/DDBJ whole genome shotgun (WGS) entry which is preliminary data.</text>
</comment>